<dbReference type="GO" id="GO:0004497">
    <property type="term" value="F:monooxygenase activity"/>
    <property type="evidence" value="ECO:0007669"/>
    <property type="project" value="UniProtKB-KW"/>
</dbReference>
<dbReference type="InterPro" id="IPR036188">
    <property type="entry name" value="FAD/NAD-bd_sf"/>
</dbReference>
<dbReference type="AlphaFoldDB" id="A0A4R1HID2"/>
<accession>A0A4R1HID2</accession>
<evidence type="ECO:0000313" key="4">
    <source>
        <dbReference type="EMBL" id="TCK22007.1"/>
    </source>
</evidence>
<keyword evidence="1" id="KW-0560">Oxidoreductase</keyword>
<sequence>MGVIGGGAGGLFTARLLALRHPTWQIEVFERLESRGTFGFGIGLTGAALAAVESVDPEAREAIAAVAFRFATAEFRLPGGTVGIPGFHRGVAIARSQLLTTLVDLARQVGVRVHVGHDVDVDDVRRDFDLVVAADGVSSSTRQRYQDAFEPTVVEGRGRYIWCGTEAPLDGTVFTPVRTPAGYFTAHAYPYAPDRSTIVVETDAATLERAGLDGFEARGADPAESDEESLDVLTEAFAPMLRGHKLLGNRSRWFRFRTVQCRSWVHGNAVLLGDAAATADPSLGSGTKLAVESAIALADALDTDAPLDEALSAYESARRPPVERLQGWALRSQRWWDSFPRRMNRLAPAQVAVAFLTRAGAVALDETLESNADVVRAAVAAWAGVGIDGVPHRRIADWVVGRPLRVGDRQAPSRLIDLARRRPEDGLRFGGPVTVTSGDPWGPESDRLVDAAREIVRDGPDRVVLLRGAEDRQAVLDRVQVAERIRLDLDVPVGVTVGESDVQDVAGALVAGRIDVACLGAVPATTTPSGERGAW</sequence>
<evidence type="ECO:0000256" key="1">
    <source>
        <dbReference type="ARBA" id="ARBA00023002"/>
    </source>
</evidence>
<proteinExistence type="predicted"/>
<name>A0A4R1HID2_PSEEN</name>
<evidence type="ECO:0000313" key="5">
    <source>
        <dbReference type="Proteomes" id="UP000295560"/>
    </source>
</evidence>
<feature type="domain" description="FAD-binding" evidence="3">
    <location>
        <begin position="129"/>
        <end position="325"/>
    </location>
</feature>
<dbReference type="EMBL" id="SMFZ01000002">
    <property type="protein sequence ID" value="TCK22007.1"/>
    <property type="molecule type" value="Genomic_DNA"/>
</dbReference>
<dbReference type="PANTHER" id="PTHR13789">
    <property type="entry name" value="MONOOXYGENASE"/>
    <property type="match status" value="1"/>
</dbReference>
<dbReference type="Proteomes" id="UP000295560">
    <property type="component" value="Unassembled WGS sequence"/>
</dbReference>
<dbReference type="InterPro" id="IPR002938">
    <property type="entry name" value="FAD-bd"/>
</dbReference>
<reference evidence="4 5" key="1">
    <citation type="submission" date="2019-03" db="EMBL/GenBank/DDBJ databases">
        <title>Sequencing the genomes of 1000 actinobacteria strains.</title>
        <authorList>
            <person name="Klenk H.-P."/>
        </authorList>
    </citation>
    <scope>NUCLEOTIDE SEQUENCE [LARGE SCALE GENOMIC DNA]</scope>
    <source>
        <strain evidence="4 5">DSM 44969</strain>
    </source>
</reference>
<dbReference type="Pfam" id="PF01494">
    <property type="entry name" value="FAD_binding_3"/>
    <property type="match status" value="1"/>
</dbReference>
<organism evidence="4 5">
    <name type="scientific">Pseudonocardia endophytica</name>
    <dbReference type="NCBI Taxonomy" id="401976"/>
    <lineage>
        <taxon>Bacteria</taxon>
        <taxon>Bacillati</taxon>
        <taxon>Actinomycetota</taxon>
        <taxon>Actinomycetes</taxon>
        <taxon>Pseudonocardiales</taxon>
        <taxon>Pseudonocardiaceae</taxon>
        <taxon>Pseudonocardia</taxon>
    </lineage>
</organism>
<keyword evidence="5" id="KW-1185">Reference proteome</keyword>
<evidence type="ECO:0000256" key="2">
    <source>
        <dbReference type="ARBA" id="ARBA00023033"/>
    </source>
</evidence>
<protein>
    <submittedName>
        <fullName evidence="4">Anthraniloyl-CoA monooxygenase</fullName>
    </submittedName>
</protein>
<gene>
    <name evidence="4" type="ORF">EV378_6004</name>
</gene>
<keyword evidence="2 4" id="KW-0503">Monooxygenase</keyword>
<evidence type="ECO:0000259" key="3">
    <source>
        <dbReference type="Pfam" id="PF01494"/>
    </source>
</evidence>
<comment type="caution">
    <text evidence="4">The sequence shown here is derived from an EMBL/GenBank/DDBJ whole genome shotgun (WGS) entry which is preliminary data.</text>
</comment>
<dbReference type="Gene3D" id="3.50.50.60">
    <property type="entry name" value="FAD/NAD(P)-binding domain"/>
    <property type="match status" value="1"/>
</dbReference>
<dbReference type="Gene3D" id="3.30.9.20">
    <property type="match status" value="1"/>
</dbReference>
<dbReference type="GO" id="GO:0071949">
    <property type="term" value="F:FAD binding"/>
    <property type="evidence" value="ECO:0007669"/>
    <property type="project" value="InterPro"/>
</dbReference>
<dbReference type="SUPFAM" id="SSF51905">
    <property type="entry name" value="FAD/NAD(P)-binding domain"/>
    <property type="match status" value="1"/>
</dbReference>
<dbReference type="PANTHER" id="PTHR13789:SF309">
    <property type="entry name" value="PUTATIVE (AFU_ORTHOLOGUE AFUA_6G14510)-RELATED"/>
    <property type="match status" value="1"/>
</dbReference>
<dbReference type="InterPro" id="IPR050493">
    <property type="entry name" value="FAD-dep_Monooxygenase_BioMet"/>
</dbReference>